<dbReference type="KEGG" id="vg:10327942"/>
<gene>
    <name evidence="1" type="ORF">PHM2_071</name>
</gene>
<protein>
    <submittedName>
        <fullName evidence="1">Uncharacterized protein</fullName>
    </submittedName>
</protein>
<dbReference type="RefSeq" id="YP_004323440.1">
    <property type="nucleotide sequence ID" value="NC_015284.1"/>
</dbReference>
<name>E3SSS1_9CAUD</name>
<evidence type="ECO:0000313" key="1">
    <source>
        <dbReference type="EMBL" id="ADO99849.1"/>
    </source>
</evidence>
<reference evidence="1 2" key="1">
    <citation type="journal article" date="2010" name="Environ. Microbiol.">
        <title>Genomic analysis of oceanic cyanobacterial myoviruses compared with T4-like myoviruses from diverse hosts and environments.</title>
        <authorList>
            <person name="Sullivan M.B."/>
            <person name="Huang K.H."/>
            <person name="Ignacio-Espinoza J.C."/>
            <person name="Berlin A.M."/>
            <person name="Kelly L."/>
            <person name="Weigele P.R."/>
            <person name="DeFrancesco A.S."/>
            <person name="Kern S.E."/>
            <person name="Thompson L.R."/>
            <person name="Young S."/>
            <person name="Yandava C."/>
            <person name="Fu R."/>
            <person name="Krastins B."/>
            <person name="Chase M."/>
            <person name="Sarracino D."/>
            <person name="Osburne M.S."/>
            <person name="Henn M.R."/>
            <person name="Chisholm S.W."/>
        </authorList>
    </citation>
    <scope>NUCLEOTIDE SEQUENCE [LARGE SCALE GENOMIC DNA]</scope>
    <source>
        <strain evidence="1">M4-259</strain>
    </source>
</reference>
<dbReference type="EMBL" id="GU075905">
    <property type="protein sequence ID" value="ADO99849.1"/>
    <property type="molecule type" value="Genomic_DNA"/>
</dbReference>
<sequence length="71" mass="8115">MEMMTHEEKVTIAEQVVAVFKYMAMNPTSEWYNVASDVPRTEEGMVSAIIEEYGFDLLDAISIVKRVEVIE</sequence>
<evidence type="ECO:0000313" key="2">
    <source>
        <dbReference type="Proteomes" id="UP000006538"/>
    </source>
</evidence>
<keyword evidence="2" id="KW-1185">Reference proteome</keyword>
<accession>E3SSS1</accession>
<proteinExistence type="predicted"/>
<organism evidence="1 2">
    <name type="scientific">Prochlorococcus phage P-HM2</name>
    <dbReference type="NCBI Taxonomy" id="445696"/>
    <lineage>
        <taxon>Viruses</taxon>
        <taxon>Duplodnaviria</taxon>
        <taxon>Heunggongvirae</taxon>
        <taxon>Uroviricota</taxon>
        <taxon>Caudoviricetes</taxon>
        <taxon>Eurybiavirus</taxon>
        <taxon>Eurybiavirus PHM2</taxon>
    </lineage>
</organism>
<dbReference type="GeneID" id="10327942"/>
<dbReference type="Proteomes" id="UP000006538">
    <property type="component" value="Segment"/>
</dbReference>